<feature type="compositionally biased region" description="Basic residues" evidence="1">
    <location>
        <begin position="227"/>
        <end position="246"/>
    </location>
</feature>
<feature type="compositionally biased region" description="Basic residues" evidence="1">
    <location>
        <begin position="99"/>
        <end position="134"/>
    </location>
</feature>
<accession>F2CQR4</accession>
<dbReference type="Gene3D" id="3.40.50.1820">
    <property type="entry name" value="alpha/beta hydrolase"/>
    <property type="match status" value="1"/>
</dbReference>
<feature type="compositionally biased region" description="Basic residues" evidence="1">
    <location>
        <begin position="69"/>
        <end position="82"/>
    </location>
</feature>
<sequence length="387" mass="43239">AKQPASGILRSPGEILLLAAESREQRADRRQRRHGRQRRGQPKRVQDGCAAPHMGAHLQLQGVVPHAPPPRRHLRARPRRVHGPPGARQPQAGGGRLLLRPRHRPLRRPRGAHLPRRRRQRRGRRGRRRAHPAHPRVPERGAVPGPAAGDHILPRRQLRPLGVQHHHLRQPLPPVGEAEQGRGGVRELPARPGAPVPVRVRRRVDGAQVGAGAAVPAERRGRAAPRVPRRRQLRRQHRPPRGRPRRGGGDQDTRQHPAQRHVRRQGADRVGAAAGRQVLRHDAGQGLVLEGVLPEDADRDHPACNPFGPNGRRLKGLPFAKSLIIVSGLDLTCDRQLGYAEGLREDGHHVKVVHREKATIGFYLLSNTDHYHEVMEEIADFVQLNLR</sequence>
<feature type="region of interest" description="Disordered" evidence="1">
    <location>
        <begin position="168"/>
        <end position="270"/>
    </location>
</feature>
<dbReference type="Pfam" id="PF07859">
    <property type="entry name" value="Abhydrolase_3"/>
    <property type="match status" value="1"/>
</dbReference>
<dbReference type="AlphaFoldDB" id="F2CQR4"/>
<feature type="non-terminal residue" evidence="3">
    <location>
        <position position="1"/>
    </location>
</feature>
<name>F2CQR4_HORVV</name>
<evidence type="ECO:0000313" key="3">
    <source>
        <dbReference type="EMBL" id="BAJ85185.1"/>
    </source>
</evidence>
<dbReference type="GO" id="GO:0016787">
    <property type="term" value="F:hydrolase activity"/>
    <property type="evidence" value="ECO:0007669"/>
    <property type="project" value="InterPro"/>
</dbReference>
<reference evidence="3" key="1">
    <citation type="journal article" date="2011" name="Plant Physiol.">
        <title>Comprehensive sequence analysis of 24,783 barley full-length cDNAs derived from 12 clone libraries.</title>
        <authorList>
            <person name="Matsumoto T."/>
            <person name="Tanaka T."/>
            <person name="Sakai H."/>
            <person name="Amano N."/>
            <person name="Kanamori H."/>
            <person name="Kurita K."/>
            <person name="Kikuta A."/>
            <person name="Kamiya K."/>
            <person name="Yamamoto M."/>
            <person name="Ikawa H."/>
            <person name="Fujii N."/>
            <person name="Hori K."/>
            <person name="Itoh T."/>
            <person name="Sato K."/>
        </authorList>
    </citation>
    <scope>NUCLEOTIDE SEQUENCE</scope>
    <source>
        <tissue evidence="3">Leaf</tissue>
    </source>
</reference>
<feature type="compositionally biased region" description="Low complexity" evidence="1">
    <location>
        <begin position="206"/>
        <end position="216"/>
    </location>
</feature>
<protein>
    <submittedName>
        <fullName evidence="3">Predicted protein</fullName>
    </submittedName>
</protein>
<evidence type="ECO:0000259" key="2">
    <source>
        <dbReference type="Pfam" id="PF07859"/>
    </source>
</evidence>
<dbReference type="SUPFAM" id="SSF53474">
    <property type="entry name" value="alpha/beta-Hydrolases"/>
    <property type="match status" value="1"/>
</dbReference>
<feature type="region of interest" description="Disordered" evidence="1">
    <location>
        <begin position="20"/>
        <end position="152"/>
    </location>
</feature>
<feature type="compositionally biased region" description="Basic residues" evidence="1">
    <location>
        <begin position="29"/>
        <end position="42"/>
    </location>
</feature>
<dbReference type="InterPro" id="IPR013094">
    <property type="entry name" value="AB_hydrolase_3"/>
</dbReference>
<organism evidence="3">
    <name type="scientific">Hordeum vulgare subsp. vulgare</name>
    <name type="common">Domesticated barley</name>
    <dbReference type="NCBI Taxonomy" id="112509"/>
    <lineage>
        <taxon>Eukaryota</taxon>
        <taxon>Viridiplantae</taxon>
        <taxon>Streptophyta</taxon>
        <taxon>Embryophyta</taxon>
        <taxon>Tracheophyta</taxon>
        <taxon>Spermatophyta</taxon>
        <taxon>Magnoliopsida</taxon>
        <taxon>Liliopsida</taxon>
        <taxon>Poales</taxon>
        <taxon>Poaceae</taxon>
        <taxon>BOP clade</taxon>
        <taxon>Pooideae</taxon>
        <taxon>Triticodae</taxon>
        <taxon>Triticeae</taxon>
        <taxon>Hordeinae</taxon>
        <taxon>Hordeum</taxon>
    </lineage>
</organism>
<dbReference type="EMBL" id="AK353966">
    <property type="protein sequence ID" value="BAJ85185.1"/>
    <property type="molecule type" value="mRNA"/>
</dbReference>
<dbReference type="InterPro" id="IPR029058">
    <property type="entry name" value="AB_hydrolase_fold"/>
</dbReference>
<feature type="domain" description="Alpha/beta hydrolase fold-3" evidence="2">
    <location>
        <begin position="278"/>
        <end position="363"/>
    </location>
</feature>
<proteinExistence type="evidence at transcript level"/>
<evidence type="ECO:0000256" key="1">
    <source>
        <dbReference type="SAM" id="MobiDB-lite"/>
    </source>
</evidence>